<dbReference type="Pfam" id="PF04707">
    <property type="entry name" value="PRELI"/>
    <property type="match status" value="1"/>
</dbReference>
<dbReference type="PROSITE" id="PS50904">
    <property type="entry name" value="PRELI_MSF1"/>
    <property type="match status" value="1"/>
</dbReference>
<dbReference type="PANTHER" id="PTHR11158">
    <property type="entry name" value="MSF1/PX19 RELATED"/>
    <property type="match status" value="1"/>
</dbReference>
<evidence type="ECO:0000313" key="2">
    <source>
        <dbReference type="EMBL" id="KZV92102.1"/>
    </source>
</evidence>
<sequence length="182" mass="20818">MHFFSQLFQFEHPWLHVSHGIWYKYPNPYCAHVASVDVLDRSVNPETGVVRTERIIGVRQNAPAWVIKILGCTPDTYVREVSFVDPVTRHTSLTTVNLSMSQYLTVLERIHYLPSADKPDTTEFHQTAEIQAARGTWRALAERLERWSVERISQNAQAGREGFEHVLRTFQTPSQAIEASAA</sequence>
<dbReference type="Proteomes" id="UP000077266">
    <property type="component" value="Unassembled WGS sequence"/>
</dbReference>
<gene>
    <name evidence="2" type="ORF">EXIGLDRAFT_614887</name>
</gene>
<feature type="domain" description="PRELI/MSF1" evidence="1">
    <location>
        <begin position="1"/>
        <end position="175"/>
    </location>
</feature>
<dbReference type="STRING" id="1314781.A0A165HKG0"/>
<dbReference type="EMBL" id="KV426014">
    <property type="protein sequence ID" value="KZV92102.1"/>
    <property type="molecule type" value="Genomic_DNA"/>
</dbReference>
<keyword evidence="3" id="KW-1185">Reference proteome</keyword>
<protein>
    <submittedName>
        <fullName evidence="2">MSF1-domain-containing protein</fullName>
    </submittedName>
</protein>
<dbReference type="GO" id="GO:0005758">
    <property type="term" value="C:mitochondrial intermembrane space"/>
    <property type="evidence" value="ECO:0007669"/>
    <property type="project" value="InterPro"/>
</dbReference>
<name>A0A165HKG0_EXIGL</name>
<dbReference type="OrthoDB" id="407630at2759"/>
<dbReference type="InterPro" id="IPR006797">
    <property type="entry name" value="PRELI/MSF1_dom"/>
</dbReference>
<reference evidence="2 3" key="1">
    <citation type="journal article" date="2016" name="Mol. Biol. Evol.">
        <title>Comparative Genomics of Early-Diverging Mushroom-Forming Fungi Provides Insights into the Origins of Lignocellulose Decay Capabilities.</title>
        <authorList>
            <person name="Nagy L.G."/>
            <person name="Riley R."/>
            <person name="Tritt A."/>
            <person name="Adam C."/>
            <person name="Daum C."/>
            <person name="Floudas D."/>
            <person name="Sun H."/>
            <person name="Yadav J.S."/>
            <person name="Pangilinan J."/>
            <person name="Larsson K.H."/>
            <person name="Matsuura K."/>
            <person name="Barry K."/>
            <person name="Labutti K."/>
            <person name="Kuo R."/>
            <person name="Ohm R.A."/>
            <person name="Bhattacharya S.S."/>
            <person name="Shirouzu T."/>
            <person name="Yoshinaga Y."/>
            <person name="Martin F.M."/>
            <person name="Grigoriev I.V."/>
            <person name="Hibbett D.S."/>
        </authorList>
    </citation>
    <scope>NUCLEOTIDE SEQUENCE [LARGE SCALE GENOMIC DNA]</scope>
    <source>
        <strain evidence="2 3">HHB12029</strain>
    </source>
</reference>
<evidence type="ECO:0000259" key="1">
    <source>
        <dbReference type="PROSITE" id="PS50904"/>
    </source>
</evidence>
<dbReference type="FunCoup" id="A0A165HKG0">
    <property type="interactions" value="289"/>
</dbReference>
<proteinExistence type="predicted"/>
<evidence type="ECO:0000313" key="3">
    <source>
        <dbReference type="Proteomes" id="UP000077266"/>
    </source>
</evidence>
<organism evidence="2 3">
    <name type="scientific">Exidia glandulosa HHB12029</name>
    <dbReference type="NCBI Taxonomy" id="1314781"/>
    <lineage>
        <taxon>Eukaryota</taxon>
        <taxon>Fungi</taxon>
        <taxon>Dikarya</taxon>
        <taxon>Basidiomycota</taxon>
        <taxon>Agaricomycotina</taxon>
        <taxon>Agaricomycetes</taxon>
        <taxon>Auriculariales</taxon>
        <taxon>Exidiaceae</taxon>
        <taxon>Exidia</taxon>
    </lineage>
</organism>
<accession>A0A165HKG0</accession>
<dbReference type="InParanoid" id="A0A165HKG0"/>
<dbReference type="AlphaFoldDB" id="A0A165HKG0"/>
<dbReference type="InterPro" id="IPR037365">
    <property type="entry name" value="Slowmo/Ups"/>
</dbReference>